<dbReference type="InterPro" id="IPR046357">
    <property type="entry name" value="PPIase_dom_sf"/>
</dbReference>
<dbReference type="Proteomes" id="UP001230188">
    <property type="component" value="Unassembled WGS sequence"/>
</dbReference>
<keyword evidence="1" id="KW-0413">Isomerase</keyword>
<organism evidence="3 4">
    <name type="scientific">Chrysophaeum taylorii</name>
    <dbReference type="NCBI Taxonomy" id="2483200"/>
    <lineage>
        <taxon>Eukaryota</taxon>
        <taxon>Sar</taxon>
        <taxon>Stramenopiles</taxon>
        <taxon>Ochrophyta</taxon>
        <taxon>Pelagophyceae</taxon>
        <taxon>Pelagomonadales</taxon>
        <taxon>Pelagomonadaceae</taxon>
        <taxon>Chrysophaeum</taxon>
    </lineage>
</organism>
<keyword evidence="1" id="KW-0697">Rotamase</keyword>
<reference evidence="3" key="1">
    <citation type="submission" date="2023-01" db="EMBL/GenBank/DDBJ databases">
        <title>Metagenome sequencing of chrysophaentin producing Chrysophaeum taylorii.</title>
        <authorList>
            <person name="Davison J."/>
            <person name="Bewley C."/>
        </authorList>
    </citation>
    <scope>NUCLEOTIDE SEQUENCE</scope>
    <source>
        <strain evidence="3">NIES-1699</strain>
    </source>
</reference>
<evidence type="ECO:0000313" key="3">
    <source>
        <dbReference type="EMBL" id="KAJ8598277.1"/>
    </source>
</evidence>
<accession>A0AAD7U4Q1</accession>
<dbReference type="PROSITE" id="PS50059">
    <property type="entry name" value="FKBP_PPIASE"/>
    <property type="match status" value="1"/>
</dbReference>
<protein>
    <recommendedName>
        <fullName evidence="1">peptidylprolyl isomerase</fullName>
        <ecNumber evidence="1">5.2.1.8</ecNumber>
    </recommendedName>
</protein>
<keyword evidence="4" id="KW-1185">Reference proteome</keyword>
<evidence type="ECO:0000256" key="1">
    <source>
        <dbReference type="PROSITE-ProRule" id="PRU00277"/>
    </source>
</evidence>
<comment type="catalytic activity">
    <reaction evidence="1">
        <text>[protein]-peptidylproline (omega=180) = [protein]-peptidylproline (omega=0)</text>
        <dbReference type="Rhea" id="RHEA:16237"/>
        <dbReference type="Rhea" id="RHEA-COMP:10747"/>
        <dbReference type="Rhea" id="RHEA-COMP:10748"/>
        <dbReference type="ChEBI" id="CHEBI:83833"/>
        <dbReference type="ChEBI" id="CHEBI:83834"/>
        <dbReference type="EC" id="5.2.1.8"/>
    </reaction>
</comment>
<evidence type="ECO:0000313" key="4">
    <source>
        <dbReference type="Proteomes" id="UP001230188"/>
    </source>
</evidence>
<sequence>MLVVLATLGAALQPAVERRAWLGAAAVAVVARDEVAVAKCTDIESCREEGERRIEEEERMKGPTVSLPGGVRYREMELGDGPALAVGDSADIRFQVLQSANGYFMYGVPDRMGKDLSETYRVTLGSLDVPEGVEDAMVGAARGSRRRVQLPPNKGFATSEWRPEPADFAGKQRIKRFQALLTGSGSQPGYDAQILFEFEVVRVKKRSKST</sequence>
<dbReference type="AlphaFoldDB" id="A0AAD7U4Q1"/>
<evidence type="ECO:0000259" key="2">
    <source>
        <dbReference type="PROSITE" id="PS50059"/>
    </source>
</evidence>
<dbReference type="InterPro" id="IPR001179">
    <property type="entry name" value="PPIase_FKBP_dom"/>
</dbReference>
<dbReference type="EMBL" id="JAQMWT010000679">
    <property type="protein sequence ID" value="KAJ8598277.1"/>
    <property type="molecule type" value="Genomic_DNA"/>
</dbReference>
<dbReference type="SUPFAM" id="SSF54534">
    <property type="entry name" value="FKBP-like"/>
    <property type="match status" value="1"/>
</dbReference>
<feature type="domain" description="PPIase FKBP-type" evidence="2">
    <location>
        <begin position="87"/>
        <end position="204"/>
    </location>
</feature>
<proteinExistence type="predicted"/>
<dbReference type="Pfam" id="PF00254">
    <property type="entry name" value="FKBP_C"/>
    <property type="match status" value="1"/>
</dbReference>
<name>A0AAD7U4Q1_9STRA</name>
<dbReference type="GO" id="GO:0003755">
    <property type="term" value="F:peptidyl-prolyl cis-trans isomerase activity"/>
    <property type="evidence" value="ECO:0007669"/>
    <property type="project" value="UniProtKB-KW"/>
</dbReference>
<gene>
    <name evidence="3" type="ORF">CTAYLR_006001</name>
</gene>
<comment type="caution">
    <text evidence="3">The sequence shown here is derived from an EMBL/GenBank/DDBJ whole genome shotgun (WGS) entry which is preliminary data.</text>
</comment>
<dbReference type="Gene3D" id="3.10.50.40">
    <property type="match status" value="1"/>
</dbReference>
<dbReference type="EC" id="5.2.1.8" evidence="1"/>